<keyword evidence="3" id="KW-0067">ATP-binding</keyword>
<dbReference type="RefSeq" id="WP_085617832.1">
    <property type="nucleotide sequence ID" value="NZ_JFKB01000005.1"/>
</dbReference>
<dbReference type="Pfam" id="PF00005">
    <property type="entry name" value="ABC_tran"/>
    <property type="match status" value="1"/>
</dbReference>
<reference evidence="5 6" key="1">
    <citation type="submission" date="2014-03" db="EMBL/GenBank/DDBJ databases">
        <title>The draft genome sequence of Thalassospira alkalitolerans JCM 18968.</title>
        <authorList>
            <person name="Lai Q."/>
            <person name="Shao Z."/>
        </authorList>
    </citation>
    <scope>NUCLEOTIDE SEQUENCE [LARGE SCALE GENOMIC DNA]</scope>
    <source>
        <strain evidence="5 6">JCM 18968</strain>
    </source>
</reference>
<evidence type="ECO:0000259" key="4">
    <source>
        <dbReference type="PROSITE" id="PS50893"/>
    </source>
</evidence>
<keyword evidence="2" id="KW-0547">Nucleotide-binding</keyword>
<evidence type="ECO:0000256" key="3">
    <source>
        <dbReference type="ARBA" id="ARBA00022840"/>
    </source>
</evidence>
<evidence type="ECO:0000313" key="5">
    <source>
        <dbReference type="EMBL" id="OSQ48306.1"/>
    </source>
</evidence>
<dbReference type="PROSITE" id="PS00211">
    <property type="entry name" value="ABC_TRANSPORTER_1"/>
    <property type="match status" value="1"/>
</dbReference>
<accession>A0A1Y2LBV5</accession>
<dbReference type="PANTHER" id="PTHR42781:SF4">
    <property type="entry name" value="SPERMIDINE_PUTRESCINE IMPORT ATP-BINDING PROTEIN POTA"/>
    <property type="match status" value="1"/>
</dbReference>
<dbReference type="GO" id="GO:0005524">
    <property type="term" value="F:ATP binding"/>
    <property type="evidence" value="ECO:0007669"/>
    <property type="project" value="UniProtKB-KW"/>
</dbReference>
<dbReference type="PROSITE" id="PS50893">
    <property type="entry name" value="ABC_TRANSPORTER_2"/>
    <property type="match status" value="1"/>
</dbReference>
<dbReference type="STRING" id="1293890.TALK_08470"/>
<dbReference type="InterPro" id="IPR027417">
    <property type="entry name" value="P-loop_NTPase"/>
</dbReference>
<keyword evidence="1" id="KW-0813">Transport</keyword>
<dbReference type="InterPro" id="IPR003439">
    <property type="entry name" value="ABC_transporter-like_ATP-bd"/>
</dbReference>
<dbReference type="InterPro" id="IPR017871">
    <property type="entry name" value="ABC_transporter-like_CS"/>
</dbReference>
<keyword evidence="6" id="KW-1185">Reference proteome</keyword>
<evidence type="ECO:0000256" key="2">
    <source>
        <dbReference type="ARBA" id="ARBA00022741"/>
    </source>
</evidence>
<dbReference type="Gene3D" id="3.40.50.300">
    <property type="entry name" value="P-loop containing nucleotide triphosphate hydrolases"/>
    <property type="match status" value="1"/>
</dbReference>
<protein>
    <recommendedName>
        <fullName evidence="4">ABC transporter domain-containing protein</fullName>
    </recommendedName>
</protein>
<dbReference type="GO" id="GO:0016887">
    <property type="term" value="F:ATP hydrolysis activity"/>
    <property type="evidence" value="ECO:0007669"/>
    <property type="project" value="InterPro"/>
</dbReference>
<dbReference type="InterPro" id="IPR003593">
    <property type="entry name" value="AAA+_ATPase"/>
</dbReference>
<dbReference type="OrthoDB" id="9802264at2"/>
<evidence type="ECO:0000313" key="6">
    <source>
        <dbReference type="Proteomes" id="UP000193396"/>
    </source>
</evidence>
<gene>
    <name evidence="5" type="ORF">TALK_08470</name>
</gene>
<sequence length="246" mass="26945">MLAWKSVSVSRMGQEIFSDISLEIGQGKIVSLVGPSGCGKTTLLMIAAGLIDADSGSLECDFRNPAMVFQEPRLLPWKRAGDNMAFGLAARGQRRADFQHRIGALAVTLGLDLRDLDKYPHELSGGMRQRVALGRALVIEPDLLLLDEPFSALDVGLRQELQDLMVRQISDRGLTAVFITHDLIEAARISDVIVVMDRHPRGIVYQHQMSGTPGCRAERDIFNEVGDLLAVPVVARAFGAQDTDRL</sequence>
<dbReference type="InterPro" id="IPR050093">
    <property type="entry name" value="ABC_SmlMolc_Importer"/>
</dbReference>
<dbReference type="SUPFAM" id="SSF52540">
    <property type="entry name" value="P-loop containing nucleoside triphosphate hydrolases"/>
    <property type="match status" value="1"/>
</dbReference>
<organism evidence="5 6">
    <name type="scientific">Thalassospira alkalitolerans</name>
    <dbReference type="NCBI Taxonomy" id="1293890"/>
    <lineage>
        <taxon>Bacteria</taxon>
        <taxon>Pseudomonadati</taxon>
        <taxon>Pseudomonadota</taxon>
        <taxon>Alphaproteobacteria</taxon>
        <taxon>Rhodospirillales</taxon>
        <taxon>Thalassospiraceae</taxon>
        <taxon>Thalassospira</taxon>
    </lineage>
</organism>
<dbReference type="AlphaFoldDB" id="A0A1Y2LBV5"/>
<name>A0A1Y2LBV5_9PROT</name>
<evidence type="ECO:0000256" key="1">
    <source>
        <dbReference type="ARBA" id="ARBA00022448"/>
    </source>
</evidence>
<feature type="domain" description="ABC transporter" evidence="4">
    <location>
        <begin position="2"/>
        <end position="223"/>
    </location>
</feature>
<proteinExistence type="predicted"/>
<dbReference type="EMBL" id="JFKB01000005">
    <property type="protein sequence ID" value="OSQ48306.1"/>
    <property type="molecule type" value="Genomic_DNA"/>
</dbReference>
<dbReference type="SMART" id="SM00382">
    <property type="entry name" value="AAA"/>
    <property type="match status" value="1"/>
</dbReference>
<dbReference type="PANTHER" id="PTHR42781">
    <property type="entry name" value="SPERMIDINE/PUTRESCINE IMPORT ATP-BINDING PROTEIN POTA"/>
    <property type="match status" value="1"/>
</dbReference>
<comment type="caution">
    <text evidence="5">The sequence shown here is derived from an EMBL/GenBank/DDBJ whole genome shotgun (WGS) entry which is preliminary data.</text>
</comment>
<dbReference type="Proteomes" id="UP000193396">
    <property type="component" value="Unassembled WGS sequence"/>
</dbReference>